<feature type="compositionally biased region" description="Basic residues" evidence="3">
    <location>
        <begin position="778"/>
        <end position="805"/>
    </location>
</feature>
<dbReference type="PANTHER" id="PTHR43150:SF2">
    <property type="entry name" value="HYPERKINETIC, ISOFORM M"/>
    <property type="match status" value="1"/>
</dbReference>
<dbReference type="Proteomes" id="UP000095280">
    <property type="component" value="Unplaced"/>
</dbReference>
<evidence type="ECO:0000256" key="1">
    <source>
        <dbReference type="ARBA" id="ARBA00022857"/>
    </source>
</evidence>
<proteinExistence type="predicted"/>
<accession>A0A1I8JN49</accession>
<evidence type="ECO:0000313" key="4">
    <source>
        <dbReference type="Proteomes" id="UP000095280"/>
    </source>
</evidence>
<dbReference type="SUPFAM" id="SSF51430">
    <property type="entry name" value="NAD(P)-linked oxidoreductase"/>
    <property type="match status" value="1"/>
</dbReference>
<keyword evidence="4" id="KW-1185">Reference proteome</keyword>
<evidence type="ECO:0000313" key="5">
    <source>
        <dbReference type="WBParaSite" id="snap_masked-unitig_19948-processed-gene-0.1-mRNA-1"/>
    </source>
</evidence>
<dbReference type="WBParaSite" id="snap_masked-unitig_19948-processed-gene-0.1-mRNA-1">
    <property type="protein sequence ID" value="snap_masked-unitig_19948-processed-gene-0.1-mRNA-1"/>
    <property type="gene ID" value="snap_masked-unitig_19948-processed-gene-0.1"/>
</dbReference>
<keyword evidence="1" id="KW-0521">NADP</keyword>
<keyword evidence="2" id="KW-0560">Oxidoreductase</keyword>
<feature type="region of interest" description="Disordered" evidence="3">
    <location>
        <begin position="310"/>
        <end position="358"/>
    </location>
</feature>
<dbReference type="GO" id="GO:0016491">
    <property type="term" value="F:oxidoreductase activity"/>
    <property type="evidence" value="ECO:0007669"/>
    <property type="project" value="UniProtKB-KW"/>
</dbReference>
<dbReference type="InterPro" id="IPR036812">
    <property type="entry name" value="NAD(P)_OxRdtase_dom_sf"/>
</dbReference>
<dbReference type="GO" id="GO:0008076">
    <property type="term" value="C:voltage-gated potassium channel complex"/>
    <property type="evidence" value="ECO:0007669"/>
    <property type="project" value="TreeGrafter"/>
</dbReference>
<dbReference type="InterPro" id="IPR005399">
    <property type="entry name" value="K_chnl_volt-dep_bsu_KCNAB-rel"/>
</dbReference>
<reference evidence="5" key="1">
    <citation type="submission" date="2016-11" db="UniProtKB">
        <authorList>
            <consortium name="WormBaseParasite"/>
        </authorList>
    </citation>
    <scope>IDENTIFICATION</scope>
</reference>
<evidence type="ECO:0000256" key="2">
    <source>
        <dbReference type="ARBA" id="ARBA00023002"/>
    </source>
</evidence>
<name>A0A1I8JN49_9PLAT</name>
<dbReference type="GO" id="GO:0015459">
    <property type="term" value="F:potassium channel regulator activity"/>
    <property type="evidence" value="ECO:0007669"/>
    <property type="project" value="TreeGrafter"/>
</dbReference>
<dbReference type="GO" id="GO:1901379">
    <property type="term" value="P:regulation of potassium ion transmembrane transport"/>
    <property type="evidence" value="ECO:0007669"/>
    <property type="project" value="TreeGrafter"/>
</dbReference>
<feature type="region of interest" description="Disordered" evidence="3">
    <location>
        <begin position="544"/>
        <end position="574"/>
    </location>
</feature>
<evidence type="ECO:0000256" key="3">
    <source>
        <dbReference type="SAM" id="MobiDB-lite"/>
    </source>
</evidence>
<sequence length="872" mass="94756">LGGGGHPDPGLRCGINFFDTAEVYAAGRPSCCWAACCESFGISLREPHDSGELVPASAALPPHPCPPAAGRLAPLLLHRVHQDFLGGKAETERGLSRKHIVEGAAGLPAAAASWTMWTLCSNRPDPLNPMEEIVRAFSFCIDRGWAFYWGTRCGRSWSCRLPELFAKLGLGAVVWSRWPAAILSGKYDDGVPVYSRASLRAYSWLRAIKSSARRAGPATWQKLKELAELGDPPGHARGPAGHRLVRAERPSQLRVAGRELATELRVREHLRPAGLVPKLTAALMAEIDRISGEQARGAVKVGPAAFGLRLPRKTSTANPRRSRPRLDQAAARRASSYRRPHSFRPQGEGLVPPGQEGGAVADVGLSDLRGGGKDAPGEGDGLREVRQVDVADRSAMWKLTRPPPWLLSVPTAGEVKMRQKTQTALDKLAEFRHFRHWPEFRHSDSKLAEFRHSDKLAEFRHSDKTGRVSDSALPCSAELSNCRRLHTCSAGSRQPAGKTPGPPEPPKPCTGWSLLAPFTRSRWLVASRPRSLRPASRCRAFAASLDSDEDGSASSSPPGQPGDSDTSGLTGFRTGVLCEHPPDVRLAARPISAHSEPHRPSGIVIPVPGPVHVAGGPPGPEHGSHDGLGAALVIGGRLPWHTAEADSSRQSPMFFKMRMVAASRFSLRNGLVVVSDRLDYAQHAVRDRQLGQLDDVAQGLVALHGSTPGMMGQSMPTRRQSDTKRRKSADSKNSCVMMKLAAGVPPCVRGNSSLLVSFGPVAESESAETLSQLSQPVTHRRRSRRSWRPRVARRGSRPRRCRRSCHSAADQPHQVAGKGRARRWPRLRRRLGCRCGSLRAGRRGSARMFLSPSDFARFQHAAPKPQPLVWPT</sequence>
<dbReference type="GO" id="GO:0044325">
    <property type="term" value="F:transmembrane transporter binding"/>
    <property type="evidence" value="ECO:0007669"/>
    <property type="project" value="TreeGrafter"/>
</dbReference>
<dbReference type="PANTHER" id="PTHR43150">
    <property type="entry name" value="HYPERKINETIC, ISOFORM M"/>
    <property type="match status" value="1"/>
</dbReference>
<feature type="region of interest" description="Disordered" evidence="3">
    <location>
        <begin position="704"/>
        <end position="733"/>
    </location>
</feature>
<dbReference type="Gene3D" id="3.20.20.100">
    <property type="entry name" value="NADP-dependent oxidoreductase domain"/>
    <property type="match status" value="2"/>
</dbReference>
<feature type="compositionally biased region" description="Polar residues" evidence="3">
    <location>
        <begin position="767"/>
        <end position="777"/>
    </location>
</feature>
<organism evidence="4 5">
    <name type="scientific">Macrostomum lignano</name>
    <dbReference type="NCBI Taxonomy" id="282301"/>
    <lineage>
        <taxon>Eukaryota</taxon>
        <taxon>Metazoa</taxon>
        <taxon>Spiralia</taxon>
        <taxon>Lophotrochozoa</taxon>
        <taxon>Platyhelminthes</taxon>
        <taxon>Rhabditophora</taxon>
        <taxon>Macrostomorpha</taxon>
        <taxon>Macrostomida</taxon>
        <taxon>Macrostomidae</taxon>
        <taxon>Macrostomum</taxon>
    </lineage>
</organism>
<feature type="compositionally biased region" description="Low complexity" evidence="3">
    <location>
        <begin position="552"/>
        <end position="568"/>
    </location>
</feature>
<feature type="region of interest" description="Disordered" evidence="3">
    <location>
        <begin position="766"/>
        <end position="821"/>
    </location>
</feature>
<dbReference type="AlphaFoldDB" id="A0A1I8JN49"/>
<protein>
    <submittedName>
        <fullName evidence="5">Aldo_ket_red domain-containing protein</fullName>
    </submittedName>
</protein>
<feature type="region of interest" description="Disordered" evidence="3">
    <location>
        <begin position="489"/>
        <end position="511"/>
    </location>
</feature>